<evidence type="ECO:0008006" key="4">
    <source>
        <dbReference type="Google" id="ProtNLM"/>
    </source>
</evidence>
<evidence type="ECO:0000313" key="2">
    <source>
        <dbReference type="EMBL" id="MCI4683734.1"/>
    </source>
</evidence>
<feature type="signal peptide" evidence="1">
    <location>
        <begin position="1"/>
        <end position="24"/>
    </location>
</feature>
<reference evidence="2" key="1">
    <citation type="journal article" date="2022" name="ISME J.">
        <title>Identification of active gaseous-alkane degraders at natural gas seeps.</title>
        <authorList>
            <person name="Farhan Ul Haque M."/>
            <person name="Hernandez M."/>
            <person name="Crombie A.T."/>
            <person name="Murrell J.C."/>
        </authorList>
    </citation>
    <scope>NUCLEOTIDE SEQUENCE</scope>
    <source>
        <strain evidence="2">PC2</strain>
    </source>
</reference>
<feature type="chain" id="PRO_5046190993" description="TonB C-terminal domain-containing protein" evidence="1">
    <location>
        <begin position="25"/>
        <end position="127"/>
    </location>
</feature>
<evidence type="ECO:0000256" key="1">
    <source>
        <dbReference type="SAM" id="SignalP"/>
    </source>
</evidence>
<dbReference type="RefSeq" id="WP_243067670.1">
    <property type="nucleotide sequence ID" value="NZ_JAIVFK010000016.1"/>
</dbReference>
<comment type="caution">
    <text evidence="2">The sequence shown here is derived from an EMBL/GenBank/DDBJ whole genome shotgun (WGS) entry which is preliminary data.</text>
</comment>
<evidence type="ECO:0000313" key="3">
    <source>
        <dbReference type="Proteomes" id="UP001139104"/>
    </source>
</evidence>
<name>A0ABS9Z7Z3_9HYPH</name>
<protein>
    <recommendedName>
        <fullName evidence="4">TonB C-terminal domain-containing protein</fullName>
    </recommendedName>
</protein>
<proteinExistence type="predicted"/>
<dbReference type="Proteomes" id="UP001139104">
    <property type="component" value="Unassembled WGS sequence"/>
</dbReference>
<gene>
    <name evidence="2" type="ORF">K2U94_13340</name>
</gene>
<keyword evidence="3" id="KW-1185">Reference proteome</keyword>
<accession>A0ABS9Z7Z3</accession>
<keyword evidence="1" id="KW-0732">Signal</keyword>
<dbReference type="EMBL" id="JAIVFP010000001">
    <property type="protein sequence ID" value="MCI4683734.1"/>
    <property type="molecule type" value="Genomic_DNA"/>
</dbReference>
<sequence length="127" mass="13447">MRLHWRAALAAAFLASGLAAPAFAAPANNLRELFANLGACMKGVGGDPGEQLTVAFSLKRDGSLFGKPHITYSRLPAAPEARRRFIDGVAARFSACLPTPITDGLGGAIAGRRLTLRFVIPRRETST</sequence>
<organism evidence="2 3">
    <name type="scientific">Candidatus Rhodoblastus alkanivorans</name>
    <dbReference type="NCBI Taxonomy" id="2954117"/>
    <lineage>
        <taxon>Bacteria</taxon>
        <taxon>Pseudomonadati</taxon>
        <taxon>Pseudomonadota</taxon>
        <taxon>Alphaproteobacteria</taxon>
        <taxon>Hyphomicrobiales</taxon>
        <taxon>Rhodoblastaceae</taxon>
        <taxon>Rhodoblastus</taxon>
    </lineage>
</organism>